<dbReference type="NCBIfam" id="TIGR00052">
    <property type="entry name" value="nudix-type nucleoside diphosphatase, YffH/AdpP family"/>
    <property type="match status" value="1"/>
</dbReference>
<dbReference type="GO" id="GO:0019144">
    <property type="term" value="F:ADP-sugar diphosphatase activity"/>
    <property type="evidence" value="ECO:0007669"/>
    <property type="project" value="TreeGrafter"/>
</dbReference>
<evidence type="ECO:0000256" key="5">
    <source>
        <dbReference type="ARBA" id="ARBA00022723"/>
    </source>
</evidence>
<dbReference type="PROSITE" id="PS00893">
    <property type="entry name" value="NUDIX_BOX"/>
    <property type="match status" value="1"/>
</dbReference>
<dbReference type="SUPFAM" id="SSF55811">
    <property type="entry name" value="Nudix"/>
    <property type="match status" value="1"/>
</dbReference>
<dbReference type="GO" id="GO:0047631">
    <property type="term" value="F:ADP-ribose diphosphatase activity"/>
    <property type="evidence" value="ECO:0007669"/>
    <property type="project" value="UniProtKB-EC"/>
</dbReference>
<feature type="binding site" evidence="13">
    <location>
        <position position="102"/>
    </location>
    <ligand>
        <name>Mg(2+)</name>
        <dbReference type="ChEBI" id="CHEBI:18420"/>
        <label>1</label>
    </ligand>
</feature>
<feature type="domain" description="Nudix hydrolase" evidence="15">
    <location>
        <begin position="61"/>
        <end position="199"/>
    </location>
</feature>
<dbReference type="PROSITE" id="PS51462">
    <property type="entry name" value="NUDIX"/>
    <property type="match status" value="1"/>
</dbReference>
<keyword evidence="7 13" id="KW-0460">Magnesium</keyword>
<dbReference type="AlphaFoldDB" id="A0A2A3MLA5"/>
<feature type="binding site" evidence="13">
    <location>
        <position position="170"/>
    </location>
    <ligand>
        <name>Mg(2+)</name>
        <dbReference type="ChEBI" id="CHEBI:18420"/>
        <label>1</label>
    </ligand>
</feature>
<dbReference type="Gene3D" id="3.90.79.10">
    <property type="entry name" value="Nucleoside Triphosphate Pyrophosphohydrolase"/>
    <property type="match status" value="1"/>
</dbReference>
<accession>A0A2A3MLA5</accession>
<dbReference type="InterPro" id="IPR004385">
    <property type="entry name" value="NDP_pyrophosphatase"/>
</dbReference>
<keyword evidence="5 13" id="KW-0479">Metal-binding</keyword>
<comment type="catalytic activity">
    <reaction evidence="12">
        <text>ADP-D-ribose + H2O = D-ribose 5-phosphate + AMP + 2 H(+)</text>
        <dbReference type="Rhea" id="RHEA:10412"/>
        <dbReference type="ChEBI" id="CHEBI:15377"/>
        <dbReference type="ChEBI" id="CHEBI:15378"/>
        <dbReference type="ChEBI" id="CHEBI:57967"/>
        <dbReference type="ChEBI" id="CHEBI:78346"/>
        <dbReference type="ChEBI" id="CHEBI:456215"/>
        <dbReference type="EC" id="3.6.1.13"/>
    </reaction>
</comment>
<reference evidence="16 17" key="1">
    <citation type="submission" date="2017-09" db="EMBL/GenBank/DDBJ databases">
        <title>Pseudomonas abyssi sp. nov. isolated from Abyssopelagic Water.</title>
        <authorList>
            <person name="Wei Y."/>
        </authorList>
    </citation>
    <scope>NUCLEOTIDE SEQUENCE [LARGE SCALE GENOMIC DNA]</scope>
    <source>
        <strain evidence="16 17">MT5</strain>
    </source>
</reference>
<feature type="binding site" evidence="13">
    <location>
        <position position="122"/>
    </location>
    <ligand>
        <name>Mg(2+)</name>
        <dbReference type="ChEBI" id="CHEBI:18420"/>
        <label>1</label>
    </ligand>
</feature>
<feature type="short sequence motif" description="Nudix box" evidence="14">
    <location>
        <begin position="103"/>
        <end position="125"/>
    </location>
</feature>
<dbReference type="CDD" id="cd24155">
    <property type="entry name" value="NUDIX_ADPRase"/>
    <property type="match status" value="1"/>
</dbReference>
<evidence type="ECO:0000256" key="11">
    <source>
        <dbReference type="ARBA" id="ARBA00033056"/>
    </source>
</evidence>
<evidence type="ECO:0000256" key="9">
    <source>
        <dbReference type="ARBA" id="ARBA00030162"/>
    </source>
</evidence>
<organism evidence="16 17">
    <name type="scientific">Pseudomonas abyssi</name>
    <dbReference type="NCBI Taxonomy" id="170540"/>
    <lineage>
        <taxon>Bacteria</taxon>
        <taxon>Pseudomonadati</taxon>
        <taxon>Pseudomonadota</taxon>
        <taxon>Gammaproteobacteria</taxon>
        <taxon>Pseudomonadales</taxon>
        <taxon>Pseudomonadaceae</taxon>
        <taxon>Pseudomonas</taxon>
    </lineage>
</organism>
<evidence type="ECO:0000256" key="10">
    <source>
        <dbReference type="ARBA" id="ARBA00030308"/>
    </source>
</evidence>
<evidence type="ECO:0000256" key="13">
    <source>
        <dbReference type="PIRSR" id="PIRSR604385-2"/>
    </source>
</evidence>
<keyword evidence="6" id="KW-0378">Hydrolase</keyword>
<name>A0A2A3MLA5_9PSED</name>
<dbReference type="GO" id="GO:0005829">
    <property type="term" value="C:cytosol"/>
    <property type="evidence" value="ECO:0007669"/>
    <property type="project" value="TreeGrafter"/>
</dbReference>
<evidence type="ECO:0000313" key="16">
    <source>
        <dbReference type="EMBL" id="PBK05455.1"/>
    </source>
</evidence>
<evidence type="ECO:0000313" key="17">
    <source>
        <dbReference type="Proteomes" id="UP000242313"/>
    </source>
</evidence>
<evidence type="ECO:0000256" key="6">
    <source>
        <dbReference type="ARBA" id="ARBA00022801"/>
    </source>
</evidence>
<evidence type="ECO:0000256" key="2">
    <source>
        <dbReference type="ARBA" id="ARBA00007482"/>
    </source>
</evidence>
<evidence type="ECO:0000256" key="8">
    <source>
        <dbReference type="ARBA" id="ARBA00025164"/>
    </source>
</evidence>
<dbReference type="PANTHER" id="PTHR11839:SF5">
    <property type="entry name" value="ADP-RIBOSE PYROPHOSPHATASE"/>
    <property type="match status" value="1"/>
</dbReference>
<dbReference type="InterPro" id="IPR020084">
    <property type="entry name" value="NUDIX_hydrolase_CS"/>
</dbReference>
<sequence length="218" mass="24267">MPCALQLTDPGSVLLSFTRDDVDIISRETGFKGFYRLDVLNLRHRLFNGGWGPVLRRELFVRHDAVCVLPYDPWLDQVVLIEQVRIGALEKSDNPWMLELVAGLIDTDESPEEVAHREADEEAGLTLRSLHPITRYYPSPGGSDEFVHLYCALVDSRGVGGIHGLAEEGEDIRVSLWPREQALHALHSGRIDNAASIIALQWLQLNVDQLRAGAGDAP</sequence>
<evidence type="ECO:0000256" key="3">
    <source>
        <dbReference type="ARBA" id="ARBA00012453"/>
    </source>
</evidence>
<dbReference type="Proteomes" id="UP000242313">
    <property type="component" value="Unassembled WGS sequence"/>
</dbReference>
<dbReference type="GO" id="GO:0006753">
    <property type="term" value="P:nucleoside phosphate metabolic process"/>
    <property type="evidence" value="ECO:0007669"/>
    <property type="project" value="TreeGrafter"/>
</dbReference>
<evidence type="ECO:0000256" key="7">
    <source>
        <dbReference type="ARBA" id="ARBA00022842"/>
    </source>
</evidence>
<evidence type="ECO:0000256" key="4">
    <source>
        <dbReference type="ARBA" id="ARBA00013297"/>
    </source>
</evidence>
<evidence type="ECO:0000259" key="15">
    <source>
        <dbReference type="PROSITE" id="PS51462"/>
    </source>
</evidence>
<evidence type="ECO:0000256" key="12">
    <source>
        <dbReference type="ARBA" id="ARBA00049546"/>
    </source>
</evidence>
<keyword evidence="17" id="KW-1185">Reference proteome</keyword>
<comment type="similarity">
    <text evidence="2">Belongs to the Nudix hydrolase family. NudF subfamily.</text>
</comment>
<feature type="binding site" evidence="13">
    <location>
        <position position="118"/>
    </location>
    <ligand>
        <name>Mg(2+)</name>
        <dbReference type="ChEBI" id="CHEBI:18420"/>
        <label>1</label>
    </ligand>
</feature>
<evidence type="ECO:0000256" key="1">
    <source>
        <dbReference type="ARBA" id="ARBA00001946"/>
    </source>
</evidence>
<dbReference type="PANTHER" id="PTHR11839">
    <property type="entry name" value="UDP/ADP-SUGAR PYROPHOSPHATASE"/>
    <property type="match status" value="1"/>
</dbReference>
<dbReference type="EMBL" id="NTMR01000003">
    <property type="protein sequence ID" value="PBK05455.1"/>
    <property type="molecule type" value="Genomic_DNA"/>
</dbReference>
<dbReference type="GO" id="GO:0046872">
    <property type="term" value="F:metal ion binding"/>
    <property type="evidence" value="ECO:0007669"/>
    <property type="project" value="UniProtKB-KW"/>
</dbReference>
<comment type="caution">
    <text evidence="16">The sequence shown here is derived from an EMBL/GenBank/DDBJ whole genome shotgun (WGS) entry which is preliminary data.</text>
</comment>
<dbReference type="GO" id="GO:0019693">
    <property type="term" value="P:ribose phosphate metabolic process"/>
    <property type="evidence" value="ECO:0007669"/>
    <property type="project" value="TreeGrafter"/>
</dbReference>
<dbReference type="InterPro" id="IPR015797">
    <property type="entry name" value="NUDIX_hydrolase-like_dom_sf"/>
</dbReference>
<dbReference type="EC" id="3.6.1.13" evidence="3"/>
<dbReference type="Pfam" id="PF00293">
    <property type="entry name" value="NUDIX"/>
    <property type="match status" value="1"/>
</dbReference>
<dbReference type="InterPro" id="IPR000086">
    <property type="entry name" value="NUDIX_hydrolase_dom"/>
</dbReference>
<comment type="function">
    <text evidence="8">Acts on ADP-mannose and ADP-glucose as well as ADP-ribose. Prevents glycogen biosynthesis. The reaction catalyzed by this enzyme is a limiting step of the gluconeogenic process.</text>
</comment>
<comment type="cofactor">
    <cofactor evidence="1 13">
        <name>Mg(2+)</name>
        <dbReference type="ChEBI" id="CHEBI:18420"/>
    </cofactor>
</comment>
<protein>
    <recommendedName>
        <fullName evidence="4">ADP-ribose pyrophosphatase</fullName>
        <ecNumber evidence="3">3.6.1.13</ecNumber>
    </recommendedName>
    <alternativeName>
        <fullName evidence="9">ADP-ribose diphosphatase</fullName>
    </alternativeName>
    <alternativeName>
        <fullName evidence="11">ADP-ribose phosphohydrolase</fullName>
    </alternativeName>
    <alternativeName>
        <fullName evidence="10">Adenosine diphosphoribose pyrophosphatase</fullName>
    </alternativeName>
</protein>
<evidence type="ECO:0000256" key="14">
    <source>
        <dbReference type="PIRSR" id="PIRSR604385-3"/>
    </source>
</evidence>
<gene>
    <name evidence="16" type="ORF">CNQ84_02815</name>
</gene>
<proteinExistence type="inferred from homology"/>